<protein>
    <recommendedName>
        <fullName evidence="3">Coronin-7</fullName>
    </recommendedName>
</protein>
<dbReference type="Gene3D" id="2.130.10.10">
    <property type="entry name" value="YVTN repeat-like/Quinoprotein amine dehydrogenase"/>
    <property type="match status" value="2"/>
</dbReference>
<dbReference type="Proteomes" id="UP001164746">
    <property type="component" value="Chromosome 3"/>
</dbReference>
<evidence type="ECO:0000256" key="4">
    <source>
        <dbReference type="ARBA" id="ARBA00022490"/>
    </source>
</evidence>
<dbReference type="SMART" id="SM01167">
    <property type="entry name" value="DUF1900"/>
    <property type="match status" value="2"/>
</dbReference>
<proteinExistence type="inferred from homology"/>
<dbReference type="Pfam" id="PF08953">
    <property type="entry name" value="DUF1899"/>
    <property type="match status" value="2"/>
</dbReference>
<dbReference type="SMART" id="SM01166">
    <property type="entry name" value="DUF1899"/>
    <property type="match status" value="2"/>
</dbReference>
<evidence type="ECO:0000256" key="1">
    <source>
        <dbReference type="ARBA" id="ARBA00004496"/>
    </source>
</evidence>
<sequence length="834" mass="92109">MAWRFKVSKYKNAAPKFPKREELIQDLPHATLMQTCGNHIAASCLYIAFDTGGGGSVGILPLDTAGRVGHDLPLLKAHADYITDLQFSPFHDDVLSTCSADSTVKVWRLPEKERLSEELPLLTSSCSFVAGDRRAETLAWHPTADDTLAVATGQSVRVVDVSNPDGNKLDFSGHDDQVLSLSWRSGGTTLVTSCKDRKLRECVGHEGVKDCQAVWVGNTDFIFTTGFEKADTSWSYYEISTAEPFVTKNTVEHTEKGEQIRGACLVPKRAMEVMQGEVDRLLLLFPRSIAPLPYIVPRRVSLISLDPSKRSAKKVVKDKELTSSKPKADKPTPSQQSSNTSTHAPVQPSKPAVTKATKPAVSKVPQPEPKPEPPVPTEPSKASKTFAAMHQSKCKYLKGITEHPSKHIVNVRKLCRNLPIQSNLFAANTKRCAVPIEGAGGLVCILELDKPGRLPDTGVPMLQNGSKVNDFMFDPFDDRRLLIGCDNAKVYVWEIPEGGLTETLDDYESYLMGHSEKIYFVRFHPLAKDIVMTAAYDMTLKIWDLADSSEVINISCHGDEIFSGEWSQDGRYIATVCKDGLIRIFDPRNSTEAIKVGKAPDGNRAARVVSSFRQLSVYSVANLGDPLHVVALDVSPSLLVPHYDLGTSTVFLTGRGDSYIQAFEVSEEFPHLFPLTPMKPEGQHQGMALMPVTTCDVRAVEMARIWRLTQTSVEPMSITVPRVKTEYFQDDLFPDTPQTGSPTMTSQEWLNGGNKQPVKISLRPKDMKPLSEAPVEAPKARKYDSYSADTYKTDEQKKEELISAMTDKLGQNDEPLPQDKSEGVDSDEWTGVLP</sequence>
<gene>
    <name evidence="11" type="ORF">MAR_022499</name>
</gene>
<feature type="compositionally biased region" description="Polar residues" evidence="9">
    <location>
        <begin position="736"/>
        <end position="749"/>
    </location>
</feature>
<accession>A0ABY7DME7</accession>
<dbReference type="InterPro" id="IPR019775">
    <property type="entry name" value="WD40_repeat_CS"/>
</dbReference>
<evidence type="ECO:0000256" key="3">
    <source>
        <dbReference type="ARBA" id="ARBA00013347"/>
    </source>
</evidence>
<evidence type="ECO:0000256" key="2">
    <source>
        <dbReference type="ARBA" id="ARBA00009482"/>
    </source>
</evidence>
<dbReference type="PANTHER" id="PTHR10856:SF20">
    <property type="entry name" value="CORONIN-7"/>
    <property type="match status" value="1"/>
</dbReference>
<feature type="domain" description="DUF1899" evidence="10">
    <location>
        <begin position="387"/>
        <end position="452"/>
    </location>
</feature>
<dbReference type="Pfam" id="PF16300">
    <property type="entry name" value="WD40_4"/>
    <property type="match status" value="1"/>
</dbReference>
<evidence type="ECO:0000256" key="7">
    <source>
        <dbReference type="ARBA" id="ARBA00023203"/>
    </source>
</evidence>
<keyword evidence="4" id="KW-0963">Cytoplasm</keyword>
<organism evidence="11 12">
    <name type="scientific">Mya arenaria</name>
    <name type="common">Soft-shell clam</name>
    <dbReference type="NCBI Taxonomy" id="6604"/>
    <lineage>
        <taxon>Eukaryota</taxon>
        <taxon>Metazoa</taxon>
        <taxon>Spiralia</taxon>
        <taxon>Lophotrochozoa</taxon>
        <taxon>Mollusca</taxon>
        <taxon>Bivalvia</taxon>
        <taxon>Autobranchia</taxon>
        <taxon>Heteroconchia</taxon>
        <taxon>Euheterodonta</taxon>
        <taxon>Imparidentia</taxon>
        <taxon>Neoheterodontei</taxon>
        <taxon>Myida</taxon>
        <taxon>Myoidea</taxon>
        <taxon>Myidae</taxon>
        <taxon>Mya</taxon>
    </lineage>
</organism>
<keyword evidence="6" id="KW-0677">Repeat</keyword>
<evidence type="ECO:0000256" key="9">
    <source>
        <dbReference type="SAM" id="MobiDB-lite"/>
    </source>
</evidence>
<name>A0ABY7DME7_MYAAR</name>
<keyword evidence="12" id="KW-1185">Reference proteome</keyword>
<feature type="region of interest" description="Disordered" evidence="9">
    <location>
        <begin position="731"/>
        <end position="834"/>
    </location>
</feature>
<feature type="region of interest" description="Disordered" evidence="9">
    <location>
        <begin position="313"/>
        <end position="386"/>
    </location>
</feature>
<dbReference type="InterPro" id="IPR015048">
    <property type="entry name" value="DUF1899"/>
</dbReference>
<evidence type="ECO:0000256" key="8">
    <source>
        <dbReference type="ARBA" id="ARBA00024838"/>
    </source>
</evidence>
<feature type="compositionally biased region" description="Low complexity" evidence="9">
    <location>
        <begin position="331"/>
        <end position="342"/>
    </location>
</feature>
<feature type="compositionally biased region" description="Basic and acidic residues" evidence="9">
    <location>
        <begin position="315"/>
        <end position="330"/>
    </location>
</feature>
<dbReference type="InterPro" id="IPR001680">
    <property type="entry name" value="WD40_rpt"/>
</dbReference>
<feature type="compositionally biased region" description="Pro residues" evidence="9">
    <location>
        <begin position="366"/>
        <end position="377"/>
    </location>
</feature>
<evidence type="ECO:0000313" key="11">
    <source>
        <dbReference type="EMBL" id="WAQ98126.1"/>
    </source>
</evidence>
<feature type="compositionally biased region" description="Basic and acidic residues" evidence="9">
    <location>
        <begin position="791"/>
        <end position="801"/>
    </location>
</feature>
<evidence type="ECO:0000256" key="5">
    <source>
        <dbReference type="ARBA" id="ARBA00022574"/>
    </source>
</evidence>
<dbReference type="SMART" id="SM00320">
    <property type="entry name" value="WD40"/>
    <property type="match status" value="6"/>
</dbReference>
<comment type="subcellular location">
    <subcellularLocation>
        <location evidence="1">Cytoplasm</location>
    </subcellularLocation>
</comment>
<dbReference type="InterPro" id="IPR011047">
    <property type="entry name" value="Quinoprotein_ADH-like_sf"/>
</dbReference>
<comment type="function">
    <text evidence="8">F-actin regulator involved in anterograde Golgi to endosome transport: upon ubiquitination via 'Lys-33'-linked ubiquitin chains by the BCR(KLHL20) E3 ubiquitin ligase complex, interacts with EPS15 and localizes to the trans-Golgi network, where it promotes actin polymerization, thereby facilitating post-Golgi trafficking. May play a role in the maintenance of the Golgi apparatus morphology.</text>
</comment>
<evidence type="ECO:0000256" key="6">
    <source>
        <dbReference type="ARBA" id="ARBA00022737"/>
    </source>
</evidence>
<evidence type="ECO:0000313" key="12">
    <source>
        <dbReference type="Proteomes" id="UP001164746"/>
    </source>
</evidence>
<dbReference type="PROSITE" id="PS00678">
    <property type="entry name" value="WD_REPEATS_1"/>
    <property type="match status" value="1"/>
</dbReference>
<dbReference type="InterPro" id="IPR015505">
    <property type="entry name" value="Coronin"/>
</dbReference>
<dbReference type="InterPro" id="IPR015943">
    <property type="entry name" value="WD40/YVTN_repeat-like_dom_sf"/>
</dbReference>
<evidence type="ECO:0000259" key="10">
    <source>
        <dbReference type="SMART" id="SM01166"/>
    </source>
</evidence>
<keyword evidence="5" id="KW-0853">WD repeat</keyword>
<dbReference type="PANTHER" id="PTHR10856">
    <property type="entry name" value="CORONIN"/>
    <property type="match status" value="1"/>
</dbReference>
<dbReference type="Pfam" id="PF00400">
    <property type="entry name" value="WD40"/>
    <property type="match status" value="4"/>
</dbReference>
<feature type="domain" description="DUF1899" evidence="10">
    <location>
        <begin position="4"/>
        <end position="66"/>
    </location>
</feature>
<reference evidence="11" key="1">
    <citation type="submission" date="2022-11" db="EMBL/GenBank/DDBJ databases">
        <title>Centuries of genome instability and evolution in soft-shell clam transmissible cancer (bioRxiv).</title>
        <authorList>
            <person name="Hart S.F.M."/>
            <person name="Yonemitsu M.A."/>
            <person name="Giersch R.M."/>
            <person name="Beal B.F."/>
            <person name="Arriagada G."/>
            <person name="Davis B.W."/>
            <person name="Ostrander E.A."/>
            <person name="Goff S.P."/>
            <person name="Metzger M.J."/>
        </authorList>
    </citation>
    <scope>NUCLEOTIDE SEQUENCE</scope>
    <source>
        <strain evidence="11">MELC-2E11</strain>
        <tissue evidence="11">Siphon/mantle</tissue>
    </source>
</reference>
<comment type="similarity">
    <text evidence="2">Belongs to the WD repeat coronin family.</text>
</comment>
<dbReference type="EMBL" id="CP111014">
    <property type="protein sequence ID" value="WAQ98126.1"/>
    <property type="molecule type" value="Genomic_DNA"/>
</dbReference>
<dbReference type="SUPFAM" id="SSF50998">
    <property type="entry name" value="Quinoprotein alcohol dehydrogenase-like"/>
    <property type="match status" value="1"/>
</dbReference>
<keyword evidence="7" id="KW-0009">Actin-binding</keyword>